<gene>
    <name evidence="10" type="ORF">ENT77_04925</name>
</gene>
<dbReference type="InterPro" id="IPR010627">
    <property type="entry name" value="Prepilin_pept_A24_N"/>
</dbReference>
<name>A0A7C5VNY2_9BACT</name>
<evidence type="ECO:0000256" key="4">
    <source>
        <dbReference type="ARBA" id="ARBA00022692"/>
    </source>
</evidence>
<keyword evidence="4 7" id="KW-0812">Transmembrane</keyword>
<sequence length="238" mass="27394">MWNFVKNLTAFILGLVFGSFSNVLIYRPIAGLKLNEPRFSICPHCKTRIKWYDNIPLVSYVLLRGRCRNCGERISIRYPLVELLHGLLFLLNVIFFPLELAYALNALFFVSFAAAVIDFKLLMLPDYTWMVTLIVGIYVNLTRFRSQIVFDLFAGLIVLILLSILKFRYKDGLGEGDIFLFPVYAFACGFQYMPLLLFLSSILGILFGYFKKLRVIPFGPFIVSVGYVLVFVRYVQSL</sequence>
<organism evidence="10">
    <name type="scientific">Fervidobacterium thailandense</name>
    <dbReference type="NCBI Taxonomy" id="1008305"/>
    <lineage>
        <taxon>Bacteria</taxon>
        <taxon>Thermotogati</taxon>
        <taxon>Thermotogota</taxon>
        <taxon>Thermotogae</taxon>
        <taxon>Thermotogales</taxon>
        <taxon>Fervidobacteriaceae</taxon>
        <taxon>Fervidobacterium</taxon>
    </lineage>
</organism>
<evidence type="ECO:0000259" key="8">
    <source>
        <dbReference type="Pfam" id="PF01478"/>
    </source>
</evidence>
<feature type="transmembrane region" description="Helical" evidence="7">
    <location>
        <begin position="215"/>
        <end position="235"/>
    </location>
</feature>
<reference evidence="10" key="1">
    <citation type="journal article" date="2020" name="mSystems">
        <title>Genome- and Community-Level Interaction Insights into Carbon Utilization and Element Cycling Functions of Hydrothermarchaeota in Hydrothermal Sediment.</title>
        <authorList>
            <person name="Zhou Z."/>
            <person name="Liu Y."/>
            <person name="Xu W."/>
            <person name="Pan J."/>
            <person name="Luo Z.H."/>
            <person name="Li M."/>
        </authorList>
    </citation>
    <scope>NUCLEOTIDE SEQUENCE [LARGE SCALE GENOMIC DNA]</scope>
    <source>
        <strain evidence="10">SpSt-609</strain>
    </source>
</reference>
<evidence type="ECO:0000256" key="6">
    <source>
        <dbReference type="ARBA" id="ARBA00023136"/>
    </source>
</evidence>
<evidence type="ECO:0000256" key="1">
    <source>
        <dbReference type="ARBA" id="ARBA00004651"/>
    </source>
</evidence>
<dbReference type="EMBL" id="DSZY01000022">
    <property type="protein sequence ID" value="HGU40525.1"/>
    <property type="molecule type" value="Genomic_DNA"/>
</dbReference>
<dbReference type="InterPro" id="IPR000045">
    <property type="entry name" value="Prepilin_IV_endopep_pep"/>
</dbReference>
<feature type="transmembrane region" description="Helical" evidence="7">
    <location>
        <begin position="6"/>
        <end position="26"/>
    </location>
</feature>
<dbReference type="AlphaFoldDB" id="A0A7C5VNY2"/>
<dbReference type="Gene3D" id="1.20.120.1220">
    <property type="match status" value="1"/>
</dbReference>
<dbReference type="InterPro" id="IPR050882">
    <property type="entry name" value="Prepilin_peptidase/N-MTase"/>
</dbReference>
<feature type="transmembrane region" description="Helical" evidence="7">
    <location>
        <begin position="83"/>
        <end position="116"/>
    </location>
</feature>
<evidence type="ECO:0000256" key="5">
    <source>
        <dbReference type="ARBA" id="ARBA00022989"/>
    </source>
</evidence>
<dbReference type="GO" id="GO:0005886">
    <property type="term" value="C:plasma membrane"/>
    <property type="evidence" value="ECO:0007669"/>
    <property type="project" value="UniProtKB-SubCell"/>
</dbReference>
<evidence type="ECO:0000256" key="2">
    <source>
        <dbReference type="ARBA" id="ARBA00005801"/>
    </source>
</evidence>
<protein>
    <submittedName>
        <fullName evidence="10">Prepilin peptidase</fullName>
    </submittedName>
</protein>
<evidence type="ECO:0000256" key="3">
    <source>
        <dbReference type="ARBA" id="ARBA00022475"/>
    </source>
</evidence>
<dbReference type="GO" id="GO:0006465">
    <property type="term" value="P:signal peptide processing"/>
    <property type="evidence" value="ECO:0007669"/>
    <property type="project" value="TreeGrafter"/>
</dbReference>
<comment type="subcellular location">
    <subcellularLocation>
        <location evidence="1">Cell membrane</location>
        <topology evidence="1">Multi-pass membrane protein</topology>
    </subcellularLocation>
</comment>
<comment type="caution">
    <text evidence="10">The sequence shown here is derived from an EMBL/GenBank/DDBJ whole genome shotgun (WGS) entry which is preliminary data.</text>
</comment>
<dbReference type="PANTHER" id="PTHR30487:SF0">
    <property type="entry name" value="PREPILIN LEADER PEPTIDASE_N-METHYLTRANSFERASE-RELATED"/>
    <property type="match status" value="1"/>
</dbReference>
<comment type="similarity">
    <text evidence="2">Belongs to the peptidase A24 family.</text>
</comment>
<feature type="domain" description="Prepilin peptidase A24 N-terminal" evidence="9">
    <location>
        <begin position="12"/>
        <end position="94"/>
    </location>
</feature>
<keyword evidence="3" id="KW-1003">Cell membrane</keyword>
<dbReference type="PANTHER" id="PTHR30487">
    <property type="entry name" value="TYPE 4 PREPILIN-LIKE PROTEINS LEADER PEPTIDE-PROCESSING ENZYME"/>
    <property type="match status" value="1"/>
</dbReference>
<dbReference type="GO" id="GO:0004190">
    <property type="term" value="F:aspartic-type endopeptidase activity"/>
    <property type="evidence" value="ECO:0007669"/>
    <property type="project" value="InterPro"/>
</dbReference>
<accession>A0A7C5VNY2</accession>
<dbReference type="Pfam" id="PF01478">
    <property type="entry name" value="Peptidase_A24"/>
    <property type="match status" value="1"/>
</dbReference>
<feature type="transmembrane region" description="Helical" evidence="7">
    <location>
        <begin position="122"/>
        <end position="141"/>
    </location>
</feature>
<evidence type="ECO:0000259" key="9">
    <source>
        <dbReference type="Pfam" id="PF06750"/>
    </source>
</evidence>
<feature type="transmembrane region" description="Helical" evidence="7">
    <location>
        <begin position="148"/>
        <end position="169"/>
    </location>
</feature>
<keyword evidence="6 7" id="KW-0472">Membrane</keyword>
<feature type="transmembrane region" description="Helical" evidence="7">
    <location>
        <begin position="181"/>
        <end position="208"/>
    </location>
</feature>
<feature type="domain" description="Prepilin type IV endopeptidase peptidase" evidence="8">
    <location>
        <begin position="107"/>
        <end position="208"/>
    </location>
</feature>
<dbReference type="Pfam" id="PF06750">
    <property type="entry name" value="A24_N_bact"/>
    <property type="match status" value="1"/>
</dbReference>
<evidence type="ECO:0000256" key="7">
    <source>
        <dbReference type="SAM" id="Phobius"/>
    </source>
</evidence>
<keyword evidence="5 7" id="KW-1133">Transmembrane helix</keyword>
<proteinExistence type="inferred from homology"/>
<evidence type="ECO:0000313" key="10">
    <source>
        <dbReference type="EMBL" id="HGU40525.1"/>
    </source>
</evidence>